<dbReference type="InterPro" id="IPR050624">
    <property type="entry name" value="HTH-type_Tx_Regulator"/>
</dbReference>
<keyword evidence="5" id="KW-1185">Reference proteome</keyword>
<dbReference type="SUPFAM" id="SSF48498">
    <property type="entry name" value="Tetracyclin repressor-like, C-terminal domain"/>
    <property type="match status" value="1"/>
</dbReference>
<name>A0A1Q5ZWA3_9SPHI</name>
<accession>A0A1Q5ZWA3</accession>
<dbReference type="Proteomes" id="UP000186720">
    <property type="component" value="Unassembled WGS sequence"/>
</dbReference>
<dbReference type="PANTHER" id="PTHR43479:SF11">
    <property type="entry name" value="ACREF_ENVCD OPERON REPRESSOR-RELATED"/>
    <property type="match status" value="1"/>
</dbReference>
<dbReference type="SUPFAM" id="SSF46689">
    <property type="entry name" value="Homeodomain-like"/>
    <property type="match status" value="1"/>
</dbReference>
<dbReference type="PRINTS" id="PR00455">
    <property type="entry name" value="HTHTETR"/>
</dbReference>
<dbReference type="Gene3D" id="1.10.357.10">
    <property type="entry name" value="Tetracycline Repressor, domain 2"/>
    <property type="match status" value="1"/>
</dbReference>
<evidence type="ECO:0000259" key="3">
    <source>
        <dbReference type="PROSITE" id="PS50977"/>
    </source>
</evidence>
<feature type="domain" description="HTH tetR-type" evidence="3">
    <location>
        <begin position="8"/>
        <end position="68"/>
    </location>
</feature>
<dbReference type="STRING" id="1302689.RG47T_1473"/>
<comment type="caution">
    <text evidence="4">The sequence shown here is derived from an EMBL/GenBank/DDBJ whole genome shotgun (WGS) entry which is preliminary data.</text>
</comment>
<dbReference type="PANTHER" id="PTHR43479">
    <property type="entry name" value="ACREF/ENVCD OPERON REPRESSOR-RELATED"/>
    <property type="match status" value="1"/>
</dbReference>
<dbReference type="EMBL" id="MPPL01000001">
    <property type="protein sequence ID" value="OKS86026.1"/>
    <property type="molecule type" value="Genomic_DNA"/>
</dbReference>
<evidence type="ECO:0000256" key="2">
    <source>
        <dbReference type="PROSITE-ProRule" id="PRU00335"/>
    </source>
</evidence>
<keyword evidence="1 2" id="KW-0238">DNA-binding</keyword>
<evidence type="ECO:0000313" key="4">
    <source>
        <dbReference type="EMBL" id="OKS86026.1"/>
    </source>
</evidence>
<dbReference type="OrthoDB" id="9789566at2"/>
<reference evidence="4 5" key="1">
    <citation type="submission" date="2016-11" db="EMBL/GenBank/DDBJ databases">
        <title>Whole Genome Sequencing of Mucilaginibacter polytrichastri RG4-7(T) isolated from the moss sample.</title>
        <authorList>
            <person name="Li Y."/>
        </authorList>
    </citation>
    <scope>NUCLEOTIDE SEQUENCE [LARGE SCALE GENOMIC DNA]</scope>
    <source>
        <strain evidence="4 5">RG4-7</strain>
    </source>
</reference>
<evidence type="ECO:0000256" key="1">
    <source>
        <dbReference type="ARBA" id="ARBA00023125"/>
    </source>
</evidence>
<dbReference type="Pfam" id="PF00440">
    <property type="entry name" value="TetR_N"/>
    <property type="match status" value="1"/>
</dbReference>
<dbReference type="InterPro" id="IPR036271">
    <property type="entry name" value="Tet_transcr_reg_TetR-rel_C_sf"/>
</dbReference>
<dbReference type="AlphaFoldDB" id="A0A1Q5ZWA3"/>
<gene>
    <name evidence="4" type="ORF">RG47T_1473</name>
</gene>
<evidence type="ECO:0000313" key="5">
    <source>
        <dbReference type="Proteomes" id="UP000186720"/>
    </source>
</evidence>
<dbReference type="InterPro" id="IPR009057">
    <property type="entry name" value="Homeodomain-like_sf"/>
</dbReference>
<dbReference type="GO" id="GO:0003677">
    <property type="term" value="F:DNA binding"/>
    <property type="evidence" value="ECO:0007669"/>
    <property type="project" value="UniProtKB-UniRule"/>
</dbReference>
<dbReference type="PROSITE" id="PS50977">
    <property type="entry name" value="HTH_TETR_2"/>
    <property type="match status" value="1"/>
</dbReference>
<feature type="DNA-binding region" description="H-T-H motif" evidence="2">
    <location>
        <begin position="31"/>
        <end position="50"/>
    </location>
</feature>
<organism evidence="4 5">
    <name type="scientific">Mucilaginibacter polytrichastri</name>
    <dbReference type="NCBI Taxonomy" id="1302689"/>
    <lineage>
        <taxon>Bacteria</taxon>
        <taxon>Pseudomonadati</taxon>
        <taxon>Bacteroidota</taxon>
        <taxon>Sphingobacteriia</taxon>
        <taxon>Sphingobacteriales</taxon>
        <taxon>Sphingobacteriaceae</taxon>
        <taxon>Mucilaginibacter</taxon>
    </lineage>
</organism>
<protein>
    <recommendedName>
        <fullName evidence="3">HTH tetR-type domain-containing protein</fullName>
    </recommendedName>
</protein>
<dbReference type="InterPro" id="IPR001647">
    <property type="entry name" value="HTH_TetR"/>
</dbReference>
<sequence length="197" mass="22872">MKTKVLDDKVKEEIIAAATIVFETYGFTKVSMLDISSASKMGRSSLYYYFKNKIEVFDAVVEKKMREIYELCVLSVSESASLAENMESYHLQKLKAIKAMVRRCNLIFQDLRHNPSLLFSKMRVLMDEENALVDTILRWAIEKHEIKSLSPQDSRFLAETMVVALRSFEQEIVLFDRFPDFEEKLSWVVAIFCNGLK</sequence>
<proteinExistence type="predicted"/>
<dbReference type="RefSeq" id="WP_074488775.1">
    <property type="nucleotide sequence ID" value="NZ_FPAM01000002.1"/>
</dbReference>
<dbReference type="Gene3D" id="1.10.10.60">
    <property type="entry name" value="Homeodomain-like"/>
    <property type="match status" value="1"/>
</dbReference>